<accession>A0AAV7E7R6</accession>
<keyword evidence="5" id="KW-0521">NADP</keyword>
<dbReference type="PANTHER" id="PTHR22893">
    <property type="entry name" value="NADH OXIDOREDUCTASE-RELATED"/>
    <property type="match status" value="1"/>
</dbReference>
<keyword evidence="8" id="KW-1185">Reference proteome</keyword>
<comment type="cofactor">
    <cofactor evidence="1">
        <name>FMN</name>
        <dbReference type="ChEBI" id="CHEBI:58210"/>
    </cofactor>
</comment>
<evidence type="ECO:0000313" key="8">
    <source>
        <dbReference type="Proteomes" id="UP000825729"/>
    </source>
</evidence>
<organism evidence="7 8">
    <name type="scientific">Aristolochia fimbriata</name>
    <name type="common">White veined hardy Dutchman's pipe vine</name>
    <dbReference type="NCBI Taxonomy" id="158543"/>
    <lineage>
        <taxon>Eukaryota</taxon>
        <taxon>Viridiplantae</taxon>
        <taxon>Streptophyta</taxon>
        <taxon>Embryophyta</taxon>
        <taxon>Tracheophyta</taxon>
        <taxon>Spermatophyta</taxon>
        <taxon>Magnoliopsida</taxon>
        <taxon>Magnoliidae</taxon>
        <taxon>Piperales</taxon>
        <taxon>Aristolochiaceae</taxon>
        <taxon>Aristolochia</taxon>
    </lineage>
</organism>
<reference evidence="7 8" key="1">
    <citation type="submission" date="2021-07" db="EMBL/GenBank/DDBJ databases">
        <title>The Aristolochia fimbriata genome: insights into angiosperm evolution, floral development and chemical biosynthesis.</title>
        <authorList>
            <person name="Jiao Y."/>
        </authorList>
    </citation>
    <scope>NUCLEOTIDE SEQUENCE [LARGE SCALE GENOMIC DNA]</scope>
    <source>
        <strain evidence="7">IBCAS-2021</strain>
        <tissue evidence="7">Leaf</tissue>
    </source>
</reference>
<dbReference type="InterPro" id="IPR001155">
    <property type="entry name" value="OxRdtase_FMN_N"/>
</dbReference>
<dbReference type="EMBL" id="JAINDJ010000006">
    <property type="protein sequence ID" value="KAG9444441.1"/>
    <property type="molecule type" value="Genomic_DNA"/>
</dbReference>
<name>A0AAV7E7R6_ARIFI</name>
<dbReference type="InterPro" id="IPR045247">
    <property type="entry name" value="Oye-like"/>
</dbReference>
<keyword evidence="4" id="KW-0288">FMN</keyword>
<sequence>MSGASVEFSLPRRLRTEDIPQIVNDFTIDARNAIEAVFVCAGFNGVEILGAHGYLIEQCMKDQVNDRTDQYGGSMENRCRYALEIVVVSNEIGADRVGIRLSLC</sequence>
<evidence type="ECO:0000259" key="6">
    <source>
        <dbReference type="Pfam" id="PF00724"/>
    </source>
</evidence>
<evidence type="ECO:0000256" key="5">
    <source>
        <dbReference type="ARBA" id="ARBA00022857"/>
    </source>
</evidence>
<dbReference type="SUPFAM" id="SSF51395">
    <property type="entry name" value="FMN-linked oxidoreductases"/>
    <property type="match status" value="1"/>
</dbReference>
<comment type="caution">
    <text evidence="7">The sequence shown here is derived from an EMBL/GenBank/DDBJ whole genome shotgun (WGS) entry which is preliminary data.</text>
</comment>
<comment type="similarity">
    <text evidence="2">Belongs to the NADH:flavin oxidoreductase/NADH oxidase family.</text>
</comment>
<dbReference type="Pfam" id="PF00724">
    <property type="entry name" value="Oxidored_FMN"/>
    <property type="match status" value="1"/>
</dbReference>
<dbReference type="GO" id="GO:0016491">
    <property type="term" value="F:oxidoreductase activity"/>
    <property type="evidence" value="ECO:0007669"/>
    <property type="project" value="InterPro"/>
</dbReference>
<evidence type="ECO:0000256" key="4">
    <source>
        <dbReference type="ARBA" id="ARBA00022643"/>
    </source>
</evidence>
<keyword evidence="3" id="KW-0285">Flavoprotein</keyword>
<gene>
    <name evidence="7" type="ORF">H6P81_015781</name>
</gene>
<evidence type="ECO:0000256" key="2">
    <source>
        <dbReference type="ARBA" id="ARBA00005979"/>
    </source>
</evidence>
<evidence type="ECO:0000313" key="7">
    <source>
        <dbReference type="EMBL" id="KAG9444441.1"/>
    </source>
</evidence>
<dbReference type="Gene3D" id="3.20.20.70">
    <property type="entry name" value="Aldolase class I"/>
    <property type="match status" value="1"/>
</dbReference>
<dbReference type="PANTHER" id="PTHR22893:SF91">
    <property type="entry name" value="NADPH DEHYDROGENASE 2-RELATED"/>
    <property type="match status" value="1"/>
</dbReference>
<dbReference type="GO" id="GO:0010181">
    <property type="term" value="F:FMN binding"/>
    <property type="evidence" value="ECO:0007669"/>
    <property type="project" value="InterPro"/>
</dbReference>
<feature type="domain" description="NADH:flavin oxidoreductase/NADH oxidase N-terminal" evidence="6">
    <location>
        <begin position="10"/>
        <end position="103"/>
    </location>
</feature>
<dbReference type="AlphaFoldDB" id="A0AAV7E7R6"/>
<proteinExistence type="inferred from homology"/>
<protein>
    <recommendedName>
        <fullName evidence="6">NADH:flavin oxidoreductase/NADH oxidase N-terminal domain-containing protein</fullName>
    </recommendedName>
</protein>
<dbReference type="InterPro" id="IPR013785">
    <property type="entry name" value="Aldolase_TIM"/>
</dbReference>
<evidence type="ECO:0000256" key="1">
    <source>
        <dbReference type="ARBA" id="ARBA00001917"/>
    </source>
</evidence>
<dbReference type="Proteomes" id="UP000825729">
    <property type="component" value="Unassembled WGS sequence"/>
</dbReference>
<evidence type="ECO:0000256" key="3">
    <source>
        <dbReference type="ARBA" id="ARBA00022630"/>
    </source>
</evidence>